<dbReference type="InterPro" id="IPR011344">
    <property type="entry name" value="ssDNA-bd"/>
</dbReference>
<dbReference type="PROSITE" id="PS50935">
    <property type="entry name" value="SSB"/>
    <property type="match status" value="1"/>
</dbReference>
<dbReference type="Pfam" id="PF00436">
    <property type="entry name" value="SSB"/>
    <property type="match status" value="1"/>
</dbReference>
<dbReference type="SUPFAM" id="SSF50249">
    <property type="entry name" value="Nucleic acid-binding proteins"/>
    <property type="match status" value="1"/>
</dbReference>
<sequence length="112" mass="12903">MLKVIAVGRLTADIRVQQVVGDEKMRVANFSLACRDGNNTEFADFTAWNDIAETLAKYTKKGAMIYIEGRQKTKDTIDKETSVKHRRVFTVVDKFEFLEGKKKDESLFNYQM</sequence>
<keyword evidence="4" id="KW-1185">Reference proteome</keyword>
<evidence type="ECO:0000256" key="1">
    <source>
        <dbReference type="ARBA" id="ARBA00023125"/>
    </source>
</evidence>
<organism evidence="3 4">
    <name type="scientific">Breznakia pachnodae</name>
    <dbReference type="NCBI Taxonomy" id="265178"/>
    <lineage>
        <taxon>Bacteria</taxon>
        <taxon>Bacillati</taxon>
        <taxon>Bacillota</taxon>
        <taxon>Erysipelotrichia</taxon>
        <taxon>Erysipelotrichales</taxon>
        <taxon>Erysipelotrichaceae</taxon>
        <taxon>Breznakia</taxon>
    </lineage>
</organism>
<dbReference type="PANTHER" id="PTHR10302:SF0">
    <property type="entry name" value="SINGLE-STRANDED DNA-BINDING PROTEIN, MITOCHONDRIAL"/>
    <property type="match status" value="1"/>
</dbReference>
<accession>A0ABU0E8N7</accession>
<gene>
    <name evidence="3" type="ORF">J2S15_004011</name>
</gene>
<dbReference type="InterPro" id="IPR012340">
    <property type="entry name" value="NA-bd_OB-fold"/>
</dbReference>
<dbReference type="EMBL" id="JAUSUR010000010">
    <property type="protein sequence ID" value="MDQ0363250.1"/>
    <property type="molecule type" value="Genomic_DNA"/>
</dbReference>
<dbReference type="GO" id="GO:0003677">
    <property type="term" value="F:DNA binding"/>
    <property type="evidence" value="ECO:0007669"/>
    <property type="project" value="UniProtKB-KW"/>
</dbReference>
<dbReference type="InterPro" id="IPR000424">
    <property type="entry name" value="Primosome_PriB/ssb"/>
</dbReference>
<name>A0ABU0E8N7_9FIRM</name>
<proteinExistence type="predicted"/>
<dbReference type="PANTHER" id="PTHR10302">
    <property type="entry name" value="SINGLE-STRANDED DNA-BINDING PROTEIN"/>
    <property type="match status" value="1"/>
</dbReference>
<dbReference type="PIRSF" id="PIRSF002070">
    <property type="entry name" value="SSB"/>
    <property type="match status" value="1"/>
</dbReference>
<dbReference type="CDD" id="cd04496">
    <property type="entry name" value="SSB_OBF"/>
    <property type="match status" value="1"/>
</dbReference>
<protein>
    <recommendedName>
        <fullName evidence="2">Single-stranded DNA-binding protein</fullName>
    </recommendedName>
</protein>
<evidence type="ECO:0000313" key="4">
    <source>
        <dbReference type="Proteomes" id="UP001230220"/>
    </source>
</evidence>
<keyword evidence="1 2" id="KW-0238">DNA-binding</keyword>
<dbReference type="Gene3D" id="2.40.50.140">
    <property type="entry name" value="Nucleic acid-binding proteins"/>
    <property type="match status" value="1"/>
</dbReference>
<evidence type="ECO:0000256" key="2">
    <source>
        <dbReference type="PIRNR" id="PIRNR002070"/>
    </source>
</evidence>
<reference evidence="3 4" key="1">
    <citation type="submission" date="2023-07" db="EMBL/GenBank/DDBJ databases">
        <title>Genomic Encyclopedia of Type Strains, Phase IV (KMG-IV): sequencing the most valuable type-strain genomes for metagenomic binning, comparative biology and taxonomic classification.</title>
        <authorList>
            <person name="Goeker M."/>
        </authorList>
    </citation>
    <scope>NUCLEOTIDE SEQUENCE [LARGE SCALE GENOMIC DNA]</scope>
    <source>
        <strain evidence="3 4">DSM 16784</strain>
    </source>
</reference>
<evidence type="ECO:0000313" key="3">
    <source>
        <dbReference type="EMBL" id="MDQ0363250.1"/>
    </source>
</evidence>
<dbReference type="Proteomes" id="UP001230220">
    <property type="component" value="Unassembled WGS sequence"/>
</dbReference>
<comment type="caution">
    <text evidence="3">The sequence shown here is derived from an EMBL/GenBank/DDBJ whole genome shotgun (WGS) entry which is preliminary data.</text>
</comment>
<dbReference type="RefSeq" id="WP_307412088.1">
    <property type="nucleotide sequence ID" value="NZ_JAUSUR010000010.1"/>
</dbReference>